<dbReference type="PATRIC" id="fig|454.4.peg.2389"/>
<name>A0A0W0V7F8_9GAMM</name>
<keyword evidence="2" id="KW-1185">Reference proteome</keyword>
<dbReference type="STRING" id="454.Lisr_2187"/>
<protein>
    <submittedName>
        <fullName evidence="1">Uncharacterized protein</fullName>
    </submittedName>
</protein>
<evidence type="ECO:0000313" key="1">
    <source>
        <dbReference type="EMBL" id="KTD16040.1"/>
    </source>
</evidence>
<dbReference type="AlphaFoldDB" id="A0A0W0V7F8"/>
<sequence length="58" mass="6915">MGQATGIRKIEHRDNGKTITYREIENKYLFITIQNLEGKARFKRDLFQVKFGFFTELC</sequence>
<reference evidence="1 2" key="1">
    <citation type="submission" date="2015-11" db="EMBL/GenBank/DDBJ databases">
        <title>Genomic analysis of 38 Legionella species identifies large and diverse effector repertoires.</title>
        <authorList>
            <person name="Burstein D."/>
            <person name="Amaro F."/>
            <person name="Zusman T."/>
            <person name="Lifshitz Z."/>
            <person name="Cohen O."/>
            <person name="Gilbert J.A."/>
            <person name="Pupko T."/>
            <person name="Shuman H.A."/>
            <person name="Segal G."/>
        </authorList>
    </citation>
    <scope>NUCLEOTIDE SEQUENCE [LARGE SCALE GENOMIC DNA]</scope>
    <source>
        <strain evidence="1 2">Bercovier 4</strain>
    </source>
</reference>
<organism evidence="1 2">
    <name type="scientific">Legionella israelensis</name>
    <dbReference type="NCBI Taxonomy" id="454"/>
    <lineage>
        <taxon>Bacteria</taxon>
        <taxon>Pseudomonadati</taxon>
        <taxon>Pseudomonadota</taxon>
        <taxon>Gammaproteobacteria</taxon>
        <taxon>Legionellales</taxon>
        <taxon>Legionellaceae</taxon>
        <taxon>Legionella</taxon>
    </lineage>
</organism>
<dbReference type="RefSeq" id="WP_165475164.1">
    <property type="nucleotide sequence ID" value="NZ_CAAAJA010000065.1"/>
</dbReference>
<accession>A0A0W0V7F8</accession>
<evidence type="ECO:0000313" key="2">
    <source>
        <dbReference type="Proteomes" id="UP000054761"/>
    </source>
</evidence>
<gene>
    <name evidence="1" type="ORF">Lisr_2187</name>
</gene>
<comment type="caution">
    <text evidence="1">The sequence shown here is derived from an EMBL/GenBank/DDBJ whole genome shotgun (WGS) entry which is preliminary data.</text>
</comment>
<dbReference type="Proteomes" id="UP000054761">
    <property type="component" value="Unassembled WGS sequence"/>
</dbReference>
<dbReference type="EMBL" id="LNYH01000126">
    <property type="protein sequence ID" value="KTD16040.1"/>
    <property type="molecule type" value="Genomic_DNA"/>
</dbReference>
<proteinExistence type="predicted"/>